<dbReference type="EMBL" id="FXAM01000001">
    <property type="protein sequence ID" value="SMF95195.1"/>
    <property type="molecule type" value="Genomic_DNA"/>
</dbReference>
<name>A0A1Y6D5G9_9GAMM</name>
<comment type="function">
    <text evidence="7">Reversible hydration of carbon dioxide.</text>
</comment>
<dbReference type="STRING" id="1760988.SAMN02949497_2546"/>
<feature type="binding site" evidence="6">
    <location>
        <position position="101"/>
    </location>
    <ligand>
        <name>Zn(2+)</name>
        <dbReference type="ChEBI" id="CHEBI:29105"/>
    </ligand>
</feature>
<organism evidence="8 9">
    <name type="scientific">Methylomagnum ishizawai</name>
    <dbReference type="NCBI Taxonomy" id="1760988"/>
    <lineage>
        <taxon>Bacteria</taxon>
        <taxon>Pseudomonadati</taxon>
        <taxon>Pseudomonadota</taxon>
        <taxon>Gammaproteobacteria</taxon>
        <taxon>Methylococcales</taxon>
        <taxon>Methylococcaceae</taxon>
        <taxon>Methylomagnum</taxon>
    </lineage>
</organism>
<evidence type="ECO:0000256" key="1">
    <source>
        <dbReference type="ARBA" id="ARBA00006217"/>
    </source>
</evidence>
<dbReference type="InterPro" id="IPR001765">
    <property type="entry name" value="Carbonic_anhydrase"/>
</dbReference>
<evidence type="ECO:0000256" key="4">
    <source>
        <dbReference type="ARBA" id="ARBA00023239"/>
    </source>
</evidence>
<evidence type="ECO:0000256" key="5">
    <source>
        <dbReference type="ARBA" id="ARBA00048348"/>
    </source>
</evidence>
<dbReference type="EC" id="4.2.1.1" evidence="7"/>
<comment type="similarity">
    <text evidence="1 7">Belongs to the beta-class carbonic anhydrase family.</text>
</comment>
<dbReference type="OrthoDB" id="9797527at2"/>
<dbReference type="InterPro" id="IPR015892">
    <property type="entry name" value="Carbonic_anhydrase_CS"/>
</dbReference>
<evidence type="ECO:0000256" key="7">
    <source>
        <dbReference type="RuleBase" id="RU003956"/>
    </source>
</evidence>
<dbReference type="Gene3D" id="3.40.1050.10">
    <property type="entry name" value="Carbonic anhydrase"/>
    <property type="match status" value="1"/>
</dbReference>
<accession>A0A1Y6D5G9</accession>
<dbReference type="PROSITE" id="PS00704">
    <property type="entry name" value="PROK_CO2_ANHYDRASE_1"/>
    <property type="match status" value="1"/>
</dbReference>
<comment type="cofactor">
    <cofactor evidence="6">
        <name>Zn(2+)</name>
        <dbReference type="ChEBI" id="CHEBI:29105"/>
    </cofactor>
    <text evidence="6">Binds 1 zinc ion per subunit.</text>
</comment>
<keyword evidence="4 7" id="KW-0456">Lyase</keyword>
<dbReference type="FunFam" id="3.40.1050.10:FF:000001">
    <property type="entry name" value="Carbonic anhydrase"/>
    <property type="match status" value="1"/>
</dbReference>
<dbReference type="RefSeq" id="WP_085213216.1">
    <property type="nucleotide sequence ID" value="NZ_FXAM01000001.1"/>
</dbReference>
<dbReference type="Proteomes" id="UP000192923">
    <property type="component" value="Unassembled WGS sequence"/>
</dbReference>
<evidence type="ECO:0000256" key="3">
    <source>
        <dbReference type="ARBA" id="ARBA00022833"/>
    </source>
</evidence>
<protein>
    <recommendedName>
        <fullName evidence="7">Carbonic anhydrase</fullName>
        <ecNumber evidence="7">4.2.1.1</ecNumber>
    </recommendedName>
    <alternativeName>
        <fullName evidence="7">Carbonate dehydratase</fullName>
    </alternativeName>
</protein>
<feature type="binding site" evidence="6">
    <location>
        <position position="42"/>
    </location>
    <ligand>
        <name>Zn(2+)</name>
        <dbReference type="ChEBI" id="CHEBI:29105"/>
    </ligand>
</feature>
<dbReference type="GO" id="GO:0008270">
    <property type="term" value="F:zinc ion binding"/>
    <property type="evidence" value="ECO:0007669"/>
    <property type="project" value="UniProtKB-UniRule"/>
</dbReference>
<dbReference type="PANTHER" id="PTHR11002:SF76">
    <property type="entry name" value="CARBONIC ANHYDRASE"/>
    <property type="match status" value="1"/>
</dbReference>
<dbReference type="GO" id="GO:0004089">
    <property type="term" value="F:carbonate dehydratase activity"/>
    <property type="evidence" value="ECO:0007669"/>
    <property type="project" value="UniProtKB-UniRule"/>
</dbReference>
<keyword evidence="9" id="KW-1185">Reference proteome</keyword>
<keyword evidence="3 6" id="KW-0862">Zinc</keyword>
<dbReference type="CDD" id="cd00883">
    <property type="entry name" value="beta_CA_cladeA"/>
    <property type="match status" value="1"/>
</dbReference>
<dbReference type="GO" id="GO:0015976">
    <property type="term" value="P:carbon utilization"/>
    <property type="evidence" value="ECO:0007669"/>
    <property type="project" value="InterPro"/>
</dbReference>
<dbReference type="PROSITE" id="PS00705">
    <property type="entry name" value="PROK_CO2_ANHYDRASE_2"/>
    <property type="match status" value="1"/>
</dbReference>
<comment type="catalytic activity">
    <reaction evidence="5 7">
        <text>hydrogencarbonate + H(+) = CO2 + H2O</text>
        <dbReference type="Rhea" id="RHEA:10748"/>
        <dbReference type="ChEBI" id="CHEBI:15377"/>
        <dbReference type="ChEBI" id="CHEBI:15378"/>
        <dbReference type="ChEBI" id="CHEBI:16526"/>
        <dbReference type="ChEBI" id="CHEBI:17544"/>
        <dbReference type="EC" id="4.2.1.1"/>
    </reaction>
</comment>
<feature type="binding site" evidence="6">
    <location>
        <position position="44"/>
    </location>
    <ligand>
        <name>Zn(2+)</name>
        <dbReference type="ChEBI" id="CHEBI:29105"/>
    </ligand>
</feature>
<keyword evidence="2 6" id="KW-0479">Metal-binding</keyword>
<feature type="binding site" evidence="6">
    <location>
        <position position="98"/>
    </location>
    <ligand>
        <name>Zn(2+)</name>
        <dbReference type="ChEBI" id="CHEBI:29105"/>
    </ligand>
</feature>
<gene>
    <name evidence="8" type="ORF">SAMN02949497_2546</name>
</gene>
<dbReference type="PANTHER" id="PTHR11002">
    <property type="entry name" value="CARBONIC ANHYDRASE"/>
    <property type="match status" value="1"/>
</dbReference>
<dbReference type="AlphaFoldDB" id="A0A1Y6D5G9"/>
<dbReference type="InterPro" id="IPR036874">
    <property type="entry name" value="Carbonic_anhydrase_sf"/>
</dbReference>
<sequence length="212" mass="23935">MQPFERLLLENRAWAGEKSAKEPHYFEHLAGGQRPEFLWIGCADSRVPAEIIVNAQPGEMFVHRNIANQVITTDFSSLGVLQYAVDVLEVGHIIVCGHYNCGGIRAALKRQNPALPILNKWLKHIKDVYRLHQAELEALPGEEERAHRLVELNVVEQVYNLAHTSLVQQAWKRKRRPALHGWVYGLDDGIIAPLISLPPGSLVNPIYQYAEA</sequence>
<evidence type="ECO:0000313" key="9">
    <source>
        <dbReference type="Proteomes" id="UP000192923"/>
    </source>
</evidence>
<evidence type="ECO:0000256" key="6">
    <source>
        <dbReference type="PIRSR" id="PIRSR601765-1"/>
    </source>
</evidence>
<dbReference type="SUPFAM" id="SSF53056">
    <property type="entry name" value="beta-carbonic anhydrase, cab"/>
    <property type="match status" value="1"/>
</dbReference>
<reference evidence="8 9" key="1">
    <citation type="submission" date="2016-12" db="EMBL/GenBank/DDBJ databases">
        <authorList>
            <person name="Song W.-J."/>
            <person name="Kurnit D.M."/>
        </authorList>
    </citation>
    <scope>NUCLEOTIDE SEQUENCE [LARGE SCALE GENOMIC DNA]</scope>
    <source>
        <strain evidence="8 9">175</strain>
    </source>
</reference>
<dbReference type="Pfam" id="PF00484">
    <property type="entry name" value="Pro_CA"/>
    <property type="match status" value="1"/>
</dbReference>
<proteinExistence type="inferred from homology"/>
<evidence type="ECO:0000256" key="2">
    <source>
        <dbReference type="ARBA" id="ARBA00022723"/>
    </source>
</evidence>
<evidence type="ECO:0000313" key="8">
    <source>
        <dbReference type="EMBL" id="SMF95195.1"/>
    </source>
</evidence>
<dbReference type="SMART" id="SM00947">
    <property type="entry name" value="Pro_CA"/>
    <property type="match status" value="1"/>
</dbReference>